<evidence type="ECO:0000313" key="3">
    <source>
        <dbReference type="Proteomes" id="UP000321393"/>
    </source>
</evidence>
<gene>
    <name evidence="2" type="ORF">E5676_scaffold767G00380</name>
    <name evidence="1" type="ORF">E6C27_scaffold744G001500</name>
</gene>
<proteinExistence type="predicted"/>
<dbReference type="OrthoDB" id="1931687at2759"/>
<dbReference type="AlphaFoldDB" id="A0A5A7TEK3"/>
<accession>A0A5A7TEK3</accession>
<sequence>MELGSNSFTSLVSPVFDGENYQAWAIRMQAYMEGYDYWKAIEQDYEITPLSDNPTLNQINTHKERITRKAKARACLYAVMSLAIFNRLMALESAKEI</sequence>
<organism evidence="1 3">
    <name type="scientific">Cucumis melo var. makuwa</name>
    <name type="common">Oriental melon</name>
    <dbReference type="NCBI Taxonomy" id="1194695"/>
    <lineage>
        <taxon>Eukaryota</taxon>
        <taxon>Viridiplantae</taxon>
        <taxon>Streptophyta</taxon>
        <taxon>Embryophyta</taxon>
        <taxon>Tracheophyta</taxon>
        <taxon>Spermatophyta</taxon>
        <taxon>Magnoliopsida</taxon>
        <taxon>eudicotyledons</taxon>
        <taxon>Gunneridae</taxon>
        <taxon>Pentapetalae</taxon>
        <taxon>rosids</taxon>
        <taxon>fabids</taxon>
        <taxon>Cucurbitales</taxon>
        <taxon>Cucurbitaceae</taxon>
        <taxon>Benincaseae</taxon>
        <taxon>Cucumis</taxon>
    </lineage>
</organism>
<dbReference type="Proteomes" id="UP000321947">
    <property type="component" value="Unassembled WGS sequence"/>
</dbReference>
<dbReference type="STRING" id="1194695.A0A5A7TEK3"/>
<evidence type="ECO:0000313" key="2">
    <source>
        <dbReference type="EMBL" id="TYJ95543.1"/>
    </source>
</evidence>
<protein>
    <submittedName>
        <fullName evidence="1">DUF4219 domain-containing protein/UBN2 domain-containing protein</fullName>
    </submittedName>
</protein>
<dbReference type="PANTHER" id="PTHR35317">
    <property type="entry name" value="OS04G0629600 PROTEIN"/>
    <property type="match status" value="1"/>
</dbReference>
<dbReference type="EMBL" id="SSTE01018396">
    <property type="protein sequence ID" value="KAA0039659.1"/>
    <property type="molecule type" value="Genomic_DNA"/>
</dbReference>
<evidence type="ECO:0000313" key="4">
    <source>
        <dbReference type="Proteomes" id="UP000321947"/>
    </source>
</evidence>
<reference evidence="3 4" key="1">
    <citation type="submission" date="2019-08" db="EMBL/GenBank/DDBJ databases">
        <title>Draft genome sequences of two oriental melons (Cucumis melo L. var makuwa).</title>
        <authorList>
            <person name="Kwon S.-Y."/>
        </authorList>
    </citation>
    <scope>NUCLEOTIDE SEQUENCE [LARGE SCALE GENOMIC DNA]</scope>
    <source>
        <strain evidence="4">cv. Chang Bougi</strain>
        <strain evidence="3">cv. SW 3</strain>
        <tissue evidence="1">Leaf</tissue>
    </source>
</reference>
<dbReference type="Pfam" id="PF14223">
    <property type="entry name" value="Retrotran_gag_2"/>
    <property type="match status" value="1"/>
</dbReference>
<dbReference type="EMBL" id="SSTD01020139">
    <property type="protein sequence ID" value="TYJ95543.1"/>
    <property type="molecule type" value="Genomic_DNA"/>
</dbReference>
<dbReference type="PANTHER" id="PTHR35317:SF24">
    <property type="entry name" value="RETROVIRUS-RELATED POL POLYPROTEIN FROM TRANSPOSON TNT 1-94"/>
    <property type="match status" value="1"/>
</dbReference>
<dbReference type="Proteomes" id="UP000321393">
    <property type="component" value="Unassembled WGS sequence"/>
</dbReference>
<name>A0A5A7TEK3_CUCMM</name>
<evidence type="ECO:0000313" key="1">
    <source>
        <dbReference type="EMBL" id="KAA0039659.1"/>
    </source>
</evidence>
<comment type="caution">
    <text evidence="1">The sequence shown here is derived from an EMBL/GenBank/DDBJ whole genome shotgun (WGS) entry which is preliminary data.</text>
</comment>